<gene>
    <name evidence="7" type="ORF">P3X46_017877</name>
</gene>
<dbReference type="Pfam" id="PF05938">
    <property type="entry name" value="Self-incomp_S1"/>
    <property type="match status" value="1"/>
</dbReference>
<reference evidence="7 8" key="1">
    <citation type="journal article" date="2023" name="Plant Biotechnol. J.">
        <title>Chromosome-level wild Hevea brasiliensis genome provides new tools for genomic-assisted breeding and valuable loci to elevate rubber yield.</title>
        <authorList>
            <person name="Cheng H."/>
            <person name="Song X."/>
            <person name="Hu Y."/>
            <person name="Wu T."/>
            <person name="Yang Q."/>
            <person name="An Z."/>
            <person name="Feng S."/>
            <person name="Deng Z."/>
            <person name="Wu W."/>
            <person name="Zeng X."/>
            <person name="Tu M."/>
            <person name="Wang X."/>
            <person name="Huang H."/>
        </authorList>
    </citation>
    <scope>NUCLEOTIDE SEQUENCE [LARGE SCALE GENOMIC DNA]</scope>
    <source>
        <strain evidence="7">MT/VB/25A 57/8</strain>
    </source>
</reference>
<keyword evidence="5 6" id="KW-0732">Signal</keyword>
<comment type="similarity">
    <text evidence="2 6">Belongs to the plant self-incompatibility (S1) protein family.</text>
</comment>
<dbReference type="Proteomes" id="UP001174677">
    <property type="component" value="Chromosome 10"/>
</dbReference>
<organism evidence="7 8">
    <name type="scientific">Hevea brasiliensis</name>
    <name type="common">Para rubber tree</name>
    <name type="synonym">Siphonia brasiliensis</name>
    <dbReference type="NCBI Taxonomy" id="3981"/>
    <lineage>
        <taxon>Eukaryota</taxon>
        <taxon>Viridiplantae</taxon>
        <taxon>Streptophyta</taxon>
        <taxon>Embryophyta</taxon>
        <taxon>Tracheophyta</taxon>
        <taxon>Spermatophyta</taxon>
        <taxon>Magnoliopsida</taxon>
        <taxon>eudicotyledons</taxon>
        <taxon>Gunneridae</taxon>
        <taxon>Pentapetalae</taxon>
        <taxon>rosids</taxon>
        <taxon>fabids</taxon>
        <taxon>Malpighiales</taxon>
        <taxon>Euphorbiaceae</taxon>
        <taxon>Crotonoideae</taxon>
        <taxon>Micrandreae</taxon>
        <taxon>Hevea</taxon>
    </lineage>
</organism>
<evidence type="ECO:0000256" key="5">
    <source>
        <dbReference type="ARBA" id="ARBA00022729"/>
    </source>
</evidence>
<dbReference type="EMBL" id="JARPOI010000010">
    <property type="protein sequence ID" value="KAJ9169718.1"/>
    <property type="molecule type" value="Genomic_DNA"/>
</dbReference>
<protein>
    <recommendedName>
        <fullName evidence="6">S-protein homolog</fullName>
    </recommendedName>
</protein>
<evidence type="ECO:0000256" key="1">
    <source>
        <dbReference type="ARBA" id="ARBA00004613"/>
    </source>
</evidence>
<dbReference type="InterPro" id="IPR010264">
    <property type="entry name" value="Self-incomp_S1"/>
</dbReference>
<evidence type="ECO:0000256" key="3">
    <source>
        <dbReference type="ARBA" id="ARBA00022471"/>
    </source>
</evidence>
<dbReference type="PANTHER" id="PTHR31232:SF156">
    <property type="entry name" value="PLANT SELF-INCOMPATIBILITY PROTEIN S1 FAMILY-RELATED"/>
    <property type="match status" value="1"/>
</dbReference>
<dbReference type="PANTHER" id="PTHR31232">
    <property type="match status" value="1"/>
</dbReference>
<evidence type="ECO:0000313" key="8">
    <source>
        <dbReference type="Proteomes" id="UP001174677"/>
    </source>
</evidence>
<keyword evidence="4 6" id="KW-0964">Secreted</keyword>
<evidence type="ECO:0000256" key="4">
    <source>
        <dbReference type="ARBA" id="ARBA00022525"/>
    </source>
</evidence>
<sequence length="153" mass="17650">MSSSSLLFILALALFIASSECSLFDPYHVHVTNILSQNKILLVHCKSKDDDLGVHNLTVGQEFSWSFKLNFFGTTLFWCYMAPDDHSHVAFKVFWVSGKLFDRCDAAQNCFWVAKDDGVYLRDTRRNEDVYKQEWQPGRFKADHNQGDLDTND</sequence>
<name>A0ABQ9LST7_HEVBR</name>
<evidence type="ECO:0000256" key="6">
    <source>
        <dbReference type="RuleBase" id="RU367044"/>
    </source>
</evidence>
<evidence type="ECO:0000313" key="7">
    <source>
        <dbReference type="EMBL" id="KAJ9169718.1"/>
    </source>
</evidence>
<evidence type="ECO:0000256" key="2">
    <source>
        <dbReference type="ARBA" id="ARBA00005581"/>
    </source>
</evidence>
<keyword evidence="3 6" id="KW-0713">Self-incompatibility</keyword>
<comment type="subcellular location">
    <subcellularLocation>
        <location evidence="1 6">Secreted</location>
    </subcellularLocation>
</comment>
<keyword evidence="8" id="KW-1185">Reference proteome</keyword>
<comment type="caution">
    <text evidence="7">The sequence shown here is derived from an EMBL/GenBank/DDBJ whole genome shotgun (WGS) entry which is preliminary data.</text>
</comment>
<proteinExistence type="inferred from homology"/>
<feature type="signal peptide" evidence="6">
    <location>
        <begin position="1"/>
        <end position="21"/>
    </location>
</feature>
<accession>A0ABQ9LST7</accession>
<feature type="chain" id="PRO_5044993082" description="S-protein homolog" evidence="6">
    <location>
        <begin position="22"/>
        <end position="153"/>
    </location>
</feature>